<dbReference type="OrthoDB" id="6624624at2759"/>
<dbReference type="InterPro" id="IPR025398">
    <property type="entry name" value="DUF4371"/>
</dbReference>
<sequence length="525" mass="60293">MKRSKLSGDKYRKLAKEKLEKQRLALENVPKINTLFSKEVITSVSVSPKISSSVIDSGDIKTVQNVNEKNNTYFNDSTEIQLQNKTKTSIFSKDPSQWIRTADFIHFVASHGVDQNMNTDFSNSKRIYSDQSRYLTKSMFYRILSNNEKILRTWLVYSEIKGTVFCALCWLFRDDSDLATTDFNDWKNACSRLKQHENSINHKNCLIQIQDINQTKERVDSRLMNQIDGEKNYWKNILLRIVAVVKSLALRGLPFRRDNELIGSSKNGNFLMSIELISEFDPFLAQHINKYGNAGRGSTSYLSSTVFEEVISIIAEKVNKYSVDEIKRRKYFSIIVDSTPDITHIDQLSFIVRYVNDQGLPVERFLEFIPKTGHKSAELFDVVNDLIKRYGLDWSNCRGQSYDNANNMSGSYSGLQARVKKINNLIYFVPCAAHSLNLVGTHAVDGSKKAVKYFGLMQHLFTFFTISTHRWEILSNNLKPGTHTLKHPSFTRWSSRDAACLSINENWSEMINALTYIMNATTEIL</sequence>
<feature type="domain" description="TTF-type" evidence="1">
    <location>
        <begin position="142"/>
        <end position="218"/>
    </location>
</feature>
<accession>A0A2S2QAE6</accession>
<dbReference type="SUPFAM" id="SSF53098">
    <property type="entry name" value="Ribonuclease H-like"/>
    <property type="match status" value="1"/>
</dbReference>
<dbReference type="PANTHER" id="PTHR45749">
    <property type="match status" value="1"/>
</dbReference>
<dbReference type="InterPro" id="IPR012337">
    <property type="entry name" value="RNaseH-like_sf"/>
</dbReference>
<dbReference type="Pfam" id="PF14291">
    <property type="entry name" value="DUF4371"/>
    <property type="match status" value="1"/>
</dbReference>
<proteinExistence type="predicted"/>
<evidence type="ECO:0000313" key="2">
    <source>
        <dbReference type="EMBL" id="MBY74706.1"/>
    </source>
</evidence>
<evidence type="ECO:0000259" key="1">
    <source>
        <dbReference type="SMART" id="SM00597"/>
    </source>
</evidence>
<protein>
    <submittedName>
        <fullName evidence="2">Zinc finger MYM-type protein 1</fullName>
    </submittedName>
</protein>
<dbReference type="PANTHER" id="PTHR45749:SF23">
    <property type="entry name" value="ZINC FINGER MYM-TYPE PROTEIN 1-LIKE"/>
    <property type="match status" value="1"/>
</dbReference>
<reference evidence="2" key="1">
    <citation type="submission" date="2018-04" db="EMBL/GenBank/DDBJ databases">
        <title>Transcriptome assembly of Sipha flava.</title>
        <authorList>
            <person name="Scully E.D."/>
            <person name="Geib S.M."/>
            <person name="Palmer N.A."/>
            <person name="Koch K."/>
            <person name="Bradshaw J."/>
            <person name="Heng-Moss T."/>
            <person name="Sarath G."/>
        </authorList>
    </citation>
    <scope>NUCLEOTIDE SEQUENCE</scope>
</reference>
<dbReference type="SMART" id="SM00597">
    <property type="entry name" value="ZnF_TTF"/>
    <property type="match status" value="1"/>
</dbReference>
<dbReference type="InterPro" id="IPR006580">
    <property type="entry name" value="Znf_TTF"/>
</dbReference>
<dbReference type="EMBL" id="GGMS01005503">
    <property type="protein sequence ID" value="MBY74706.1"/>
    <property type="molecule type" value="Transcribed_RNA"/>
</dbReference>
<organism evidence="2">
    <name type="scientific">Sipha flava</name>
    <name type="common">yellow sugarcane aphid</name>
    <dbReference type="NCBI Taxonomy" id="143950"/>
    <lineage>
        <taxon>Eukaryota</taxon>
        <taxon>Metazoa</taxon>
        <taxon>Ecdysozoa</taxon>
        <taxon>Arthropoda</taxon>
        <taxon>Hexapoda</taxon>
        <taxon>Insecta</taxon>
        <taxon>Pterygota</taxon>
        <taxon>Neoptera</taxon>
        <taxon>Paraneoptera</taxon>
        <taxon>Hemiptera</taxon>
        <taxon>Sternorrhyncha</taxon>
        <taxon>Aphidomorpha</taxon>
        <taxon>Aphidoidea</taxon>
        <taxon>Aphididae</taxon>
        <taxon>Sipha</taxon>
    </lineage>
</organism>
<name>A0A2S2QAE6_9HEMI</name>
<gene>
    <name evidence="2" type="primary">ZMYM1_61</name>
    <name evidence="2" type="ORF">g.155112</name>
</gene>
<dbReference type="AlphaFoldDB" id="A0A2S2QAE6"/>